<gene>
    <name evidence="14" type="ORF">COCNU_05G004150</name>
</gene>
<comment type="function">
    <text evidence="1">Catalyzes the 2-thiolation of uridine at the wobble position (U34) of mitochondrial tRNA(Lys), tRNA(Glu) and tRNA(Gln). Required for the formation of 5-taurinomethyl-2-thiouridine (tm5s2U) of mitochondrial tRNA(Lys), tRNA(Glu), and tRNA(Gln) at the wobble position. ATP is required to activate the C2 atom of the wobble base.</text>
</comment>
<evidence type="ECO:0000256" key="11">
    <source>
        <dbReference type="ARBA" id="ARBA00049564"/>
    </source>
</evidence>
<dbReference type="InterPro" id="IPR046884">
    <property type="entry name" value="MnmA-like_central"/>
</dbReference>
<dbReference type="Pfam" id="PF20259">
    <property type="entry name" value="tRNA_Me_trans_M"/>
    <property type="match status" value="1"/>
</dbReference>
<dbReference type="OrthoDB" id="3685at2759"/>
<feature type="domain" description="tRNA-specific 2-thiouridylase MnmA-like central" evidence="13">
    <location>
        <begin position="24"/>
        <end position="86"/>
    </location>
</feature>
<evidence type="ECO:0000256" key="1">
    <source>
        <dbReference type="ARBA" id="ARBA00003986"/>
    </source>
</evidence>
<name>A0A8K0I937_COCNU</name>
<evidence type="ECO:0000256" key="3">
    <source>
        <dbReference type="ARBA" id="ARBA00011953"/>
    </source>
</evidence>
<dbReference type="Gene3D" id="2.40.30.10">
    <property type="entry name" value="Translation factors"/>
    <property type="match status" value="1"/>
</dbReference>
<sequence length="215" mass="24511">MDLPNKYRKDSQGICFLGKVKFTEFVAKHIGEMEGILLEAETGNYLGKHRGFWFYTIGQRQGLRLPGGPWYVVEKDVQNNVVFVSRNYFSLDKRRRAFRVGSLNWFSGSRPSKNEQLQCKVRHGPGFYDCSMTEWSSKDCHEEVVEVHISEDDQGLAAGQFAAFYCNDICLGSGVILDSWDDKSFPICTEALEIAKMEDKSKLGKAVKIKNLERC</sequence>
<evidence type="ECO:0000256" key="2">
    <source>
        <dbReference type="ARBA" id="ARBA00006191"/>
    </source>
</evidence>
<evidence type="ECO:0000256" key="4">
    <source>
        <dbReference type="ARBA" id="ARBA00022555"/>
    </source>
</evidence>
<dbReference type="FunFam" id="2.30.30.280:FF:000001">
    <property type="entry name" value="tRNA-specific 2-thiouridylase MnmA"/>
    <property type="match status" value="1"/>
</dbReference>
<evidence type="ECO:0000256" key="7">
    <source>
        <dbReference type="ARBA" id="ARBA00022741"/>
    </source>
</evidence>
<accession>A0A8K0I937</accession>
<evidence type="ECO:0000259" key="13">
    <source>
        <dbReference type="Pfam" id="PF20259"/>
    </source>
</evidence>
<dbReference type="Proteomes" id="UP000797356">
    <property type="component" value="Chromosome 5"/>
</dbReference>
<keyword evidence="10" id="KW-1015">Disulfide bond</keyword>
<dbReference type="InterPro" id="IPR051305">
    <property type="entry name" value="tRNA_2-thiouridylase_MnmA"/>
</dbReference>
<dbReference type="InterPro" id="IPR023382">
    <property type="entry name" value="MnmA-like_central_sf"/>
</dbReference>
<keyword evidence="15" id="KW-1185">Reference proteome</keyword>
<reference evidence="14" key="2">
    <citation type="submission" date="2019-07" db="EMBL/GenBank/DDBJ databases">
        <authorList>
            <person name="Yang Y."/>
            <person name="Bocs S."/>
            <person name="Baudouin L."/>
        </authorList>
    </citation>
    <scope>NUCLEOTIDE SEQUENCE</scope>
    <source>
        <tissue evidence="14">Spear leaf of Hainan Tall coconut</tissue>
    </source>
</reference>
<dbReference type="AlphaFoldDB" id="A0A8K0I937"/>
<feature type="domain" description="tRNA-specific 2-thiouridylase MnmA-like C-terminal" evidence="12">
    <location>
        <begin position="96"/>
        <end position="176"/>
    </location>
</feature>
<keyword evidence="9" id="KW-0694">RNA-binding</keyword>
<keyword evidence="8" id="KW-0067">ATP-binding</keyword>
<reference evidence="14" key="1">
    <citation type="journal article" date="2017" name="Gigascience">
        <title>The genome draft of coconut (Cocos nucifera).</title>
        <authorList>
            <person name="Xiao Y."/>
            <person name="Xu P."/>
            <person name="Fan H."/>
            <person name="Baudouin L."/>
            <person name="Xia W."/>
            <person name="Bocs S."/>
            <person name="Xu J."/>
            <person name="Li Q."/>
            <person name="Guo A."/>
            <person name="Zhou L."/>
            <person name="Li J."/>
            <person name="Wu Y."/>
            <person name="Ma Z."/>
            <person name="Armero A."/>
            <person name="Issali A.E."/>
            <person name="Liu N."/>
            <person name="Peng M."/>
            <person name="Yang Y."/>
        </authorList>
    </citation>
    <scope>NUCLEOTIDE SEQUENCE</scope>
    <source>
        <tissue evidence="14">Spear leaf of Hainan Tall coconut</tissue>
    </source>
</reference>
<keyword evidence="4" id="KW-0820">tRNA-binding</keyword>
<comment type="similarity">
    <text evidence="2">Belongs to the MnmA/TRMU family.</text>
</comment>
<evidence type="ECO:0000256" key="8">
    <source>
        <dbReference type="ARBA" id="ARBA00022840"/>
    </source>
</evidence>
<protein>
    <recommendedName>
        <fullName evidence="3">tRNA-5-taurinomethyluridine 2-sulfurtransferase</fullName>
        <ecNumber evidence="3">2.8.1.14</ecNumber>
    </recommendedName>
</protein>
<comment type="catalytic activity">
    <reaction evidence="11">
        <text>5-taurinomethyluridine(34) in tRNA + S-sulfanyl-L-cysteinyl-[protein] + AH2 + ATP = 5-taurinomethyl-2-thiouridine(34) in tRNA + L-cysteinyl-[protein] + A + AMP + diphosphate + H(+)</text>
        <dbReference type="Rhea" id="RHEA:47040"/>
        <dbReference type="Rhea" id="RHEA-COMP:10131"/>
        <dbReference type="Rhea" id="RHEA-COMP:11726"/>
        <dbReference type="Rhea" id="RHEA-COMP:11732"/>
        <dbReference type="Rhea" id="RHEA-COMP:11733"/>
        <dbReference type="ChEBI" id="CHEBI:13193"/>
        <dbReference type="ChEBI" id="CHEBI:15378"/>
        <dbReference type="ChEBI" id="CHEBI:17499"/>
        <dbReference type="ChEBI" id="CHEBI:29950"/>
        <dbReference type="ChEBI" id="CHEBI:30616"/>
        <dbReference type="ChEBI" id="CHEBI:33019"/>
        <dbReference type="ChEBI" id="CHEBI:61963"/>
        <dbReference type="ChEBI" id="CHEBI:87171"/>
        <dbReference type="ChEBI" id="CHEBI:87172"/>
        <dbReference type="ChEBI" id="CHEBI:456215"/>
        <dbReference type="EC" id="2.8.1.14"/>
    </reaction>
</comment>
<comment type="caution">
    <text evidence="14">The sequence shown here is derived from an EMBL/GenBank/DDBJ whole genome shotgun (WGS) entry which is preliminary data.</text>
</comment>
<dbReference type="InterPro" id="IPR046885">
    <property type="entry name" value="MnmA-like_C"/>
</dbReference>
<dbReference type="GO" id="GO:0005524">
    <property type="term" value="F:ATP binding"/>
    <property type="evidence" value="ECO:0007669"/>
    <property type="project" value="UniProtKB-KW"/>
</dbReference>
<dbReference type="EMBL" id="CM017876">
    <property type="protein sequence ID" value="KAG1342186.1"/>
    <property type="molecule type" value="Genomic_DNA"/>
</dbReference>
<evidence type="ECO:0000313" key="14">
    <source>
        <dbReference type="EMBL" id="KAG1342186.1"/>
    </source>
</evidence>
<proteinExistence type="inferred from homology"/>
<organism evidence="14 15">
    <name type="scientific">Cocos nucifera</name>
    <name type="common">Coconut palm</name>
    <dbReference type="NCBI Taxonomy" id="13894"/>
    <lineage>
        <taxon>Eukaryota</taxon>
        <taxon>Viridiplantae</taxon>
        <taxon>Streptophyta</taxon>
        <taxon>Embryophyta</taxon>
        <taxon>Tracheophyta</taxon>
        <taxon>Spermatophyta</taxon>
        <taxon>Magnoliopsida</taxon>
        <taxon>Liliopsida</taxon>
        <taxon>Arecaceae</taxon>
        <taxon>Arecoideae</taxon>
        <taxon>Cocoseae</taxon>
        <taxon>Attaleinae</taxon>
        <taxon>Cocos</taxon>
    </lineage>
</organism>
<evidence type="ECO:0000313" key="15">
    <source>
        <dbReference type="Proteomes" id="UP000797356"/>
    </source>
</evidence>
<evidence type="ECO:0000256" key="5">
    <source>
        <dbReference type="ARBA" id="ARBA00022679"/>
    </source>
</evidence>
<evidence type="ECO:0000259" key="12">
    <source>
        <dbReference type="Pfam" id="PF20258"/>
    </source>
</evidence>
<evidence type="ECO:0000256" key="6">
    <source>
        <dbReference type="ARBA" id="ARBA00022694"/>
    </source>
</evidence>
<dbReference type="Pfam" id="PF20258">
    <property type="entry name" value="tRNA_Me_trans_C"/>
    <property type="match status" value="1"/>
</dbReference>
<dbReference type="EC" id="2.8.1.14" evidence="3"/>
<keyword evidence="5" id="KW-0808">Transferase</keyword>
<dbReference type="Gene3D" id="2.30.30.280">
    <property type="entry name" value="Adenine nucleotide alpha hydrolases-like domains"/>
    <property type="match status" value="1"/>
</dbReference>
<keyword evidence="7" id="KW-0547">Nucleotide-binding</keyword>
<dbReference type="GO" id="GO:0061708">
    <property type="term" value="F:tRNA-5-taurinomethyluridine 2-sulfurtransferase"/>
    <property type="evidence" value="ECO:0007669"/>
    <property type="project" value="UniProtKB-EC"/>
</dbReference>
<dbReference type="GO" id="GO:0008033">
    <property type="term" value="P:tRNA processing"/>
    <property type="evidence" value="ECO:0007669"/>
    <property type="project" value="UniProtKB-KW"/>
</dbReference>
<dbReference type="GO" id="GO:0000049">
    <property type="term" value="F:tRNA binding"/>
    <property type="evidence" value="ECO:0007669"/>
    <property type="project" value="UniProtKB-KW"/>
</dbReference>
<evidence type="ECO:0000256" key="10">
    <source>
        <dbReference type="ARBA" id="ARBA00023157"/>
    </source>
</evidence>
<keyword evidence="6" id="KW-0819">tRNA processing</keyword>
<dbReference type="PANTHER" id="PTHR43052">
    <property type="match status" value="1"/>
</dbReference>
<dbReference type="PANTHER" id="PTHR43052:SF1">
    <property type="entry name" value="TRNA-5-TAURINOMETHYLURIDINE 2-SULFURTRANSFERASE"/>
    <property type="match status" value="1"/>
</dbReference>
<evidence type="ECO:0000256" key="9">
    <source>
        <dbReference type="ARBA" id="ARBA00022884"/>
    </source>
</evidence>